<dbReference type="EMBL" id="JALBCA010000055">
    <property type="protein sequence ID" value="KAI2385736.1"/>
    <property type="molecule type" value="Genomic_DNA"/>
</dbReference>
<sequence length="653" mass="72329">MARLNDLPPAAESLESLKRRFIRQNRELARANSLQSARIRTLEADVTRVLAENVTLRDEIGWLKGELEKSQGSDRFDTQLFTVKEKLGEKLAELSTLITDLGALPQRRKNILASKQTLEAQGICLPCVRPPVRPGHNAFTDEERLPVIMEDKFYPRLTPEVDEIPESPINDGGEQKTSISPTPSPNRLESADFSATFLPDGLLGTSEYSSNDIFMPPAKSPTLETKRRRRDSSLLKNIIPNVDAITGNNDLDFNPQPSKTGSKRKFTLQENDLVTKATAEEPDDFQYNRLTVFSEPVPQEIYSIAESQPTPTTFSPVEPVKRDRNRGRRALGPKSSNANLASPVKAASEKMKPHVEAKRPPVRSKGKSQSKPRTEDISDLNTSKPDAAKLAMSGSHSKFLPTRKVEESIPTEAALEISNPRIPKNIPSPNSFKILSDVRPTELHSSETTRTRQSRRSRGPISYAEPNLRDKMRRPTEELIDAVGSEKTQHTSKQFAESNESCPTGEYLLYPAQSERCEPLRSITTLNAQGSTAISNFEPRLGPSASSIAISTLVAGSKKRCQTSKPNESRRHSSNPANCSANPHASHSISSREKRLDTLNAGSSTDMTGFEESMEESISKLVENTGTDPPTEAEDSSARTRRIPVTRRRSMMV</sequence>
<name>A0ACB8UV57_9EURO</name>
<organism evidence="1">
    <name type="scientific">Ophidiomyces ophidiicola</name>
    <dbReference type="NCBI Taxonomy" id="1387563"/>
    <lineage>
        <taxon>Eukaryota</taxon>
        <taxon>Fungi</taxon>
        <taxon>Dikarya</taxon>
        <taxon>Ascomycota</taxon>
        <taxon>Pezizomycotina</taxon>
        <taxon>Eurotiomycetes</taxon>
        <taxon>Eurotiomycetidae</taxon>
        <taxon>Onygenales</taxon>
        <taxon>Onygenaceae</taxon>
        <taxon>Ophidiomyces</taxon>
    </lineage>
</organism>
<evidence type="ECO:0000313" key="1">
    <source>
        <dbReference type="EMBL" id="KAI2385736.1"/>
    </source>
</evidence>
<gene>
    <name evidence="1" type="ORF">LOY88_003969</name>
</gene>
<accession>A0ACB8UV57</accession>
<reference evidence="1" key="1">
    <citation type="journal article" date="2022" name="bioRxiv">
        <title>Population genetic analysis of Ophidiomyces ophidiicola, the causative agent of snake fungal disease, indicates recent introductions to the USA.</title>
        <authorList>
            <person name="Ladner J.T."/>
            <person name="Palmer J.M."/>
            <person name="Ettinger C.L."/>
            <person name="Stajich J.E."/>
            <person name="Farrell T.M."/>
            <person name="Glorioso B.M."/>
            <person name="Lawson B."/>
            <person name="Price S.J."/>
            <person name="Stengle A.G."/>
            <person name="Grear D.A."/>
            <person name="Lorch J.M."/>
        </authorList>
    </citation>
    <scope>NUCLEOTIDE SEQUENCE</scope>
    <source>
        <strain evidence="1">NWHC 24266-5</strain>
    </source>
</reference>
<proteinExistence type="predicted"/>
<comment type="caution">
    <text evidence="1">The sequence shown here is derived from an EMBL/GenBank/DDBJ whole genome shotgun (WGS) entry which is preliminary data.</text>
</comment>
<protein>
    <submittedName>
        <fullName evidence="1">Uncharacterized protein</fullName>
    </submittedName>
</protein>